<dbReference type="InterPro" id="IPR018820">
    <property type="entry name" value="BRE4-related_DUF2421"/>
</dbReference>
<dbReference type="PANTHER" id="PTHR37994:SF3">
    <property type="entry name" value="ER TRANSPORTER 6TM N-TERMINAL DOMAIN-CONTAINING PROTEIN"/>
    <property type="match status" value="1"/>
</dbReference>
<comment type="caution">
    <text evidence="10">The sequence shown here is derived from an EMBL/GenBank/DDBJ whole genome shotgun (WGS) entry which is preliminary data.</text>
</comment>
<evidence type="ECO:0000256" key="5">
    <source>
        <dbReference type="SAM" id="MobiDB-lite"/>
    </source>
</evidence>
<evidence type="ECO:0000313" key="10">
    <source>
        <dbReference type="EMBL" id="KAF9466933.1"/>
    </source>
</evidence>
<keyword evidence="3 6" id="KW-1133">Transmembrane helix</keyword>
<keyword evidence="4 6" id="KW-0472">Membrane</keyword>
<proteinExistence type="predicted"/>
<dbReference type="Pfam" id="PF10337">
    <property type="entry name" value="ArAE_2_N"/>
    <property type="match status" value="1"/>
</dbReference>
<evidence type="ECO:0000256" key="2">
    <source>
        <dbReference type="ARBA" id="ARBA00022692"/>
    </source>
</evidence>
<feature type="region of interest" description="Disordered" evidence="5">
    <location>
        <begin position="545"/>
        <end position="585"/>
    </location>
</feature>
<feature type="transmembrane region" description="Helical" evidence="6">
    <location>
        <begin position="663"/>
        <end position="683"/>
    </location>
</feature>
<dbReference type="GO" id="GO:0016020">
    <property type="term" value="C:membrane"/>
    <property type="evidence" value="ECO:0007669"/>
    <property type="project" value="UniProtKB-SubCell"/>
</dbReference>
<feature type="transmembrane region" description="Helical" evidence="6">
    <location>
        <begin position="149"/>
        <end position="166"/>
    </location>
</feature>
<dbReference type="Pfam" id="PF13515">
    <property type="entry name" value="FUSC_2"/>
    <property type="match status" value="1"/>
</dbReference>
<keyword evidence="11" id="KW-1185">Reference proteome</keyword>
<evidence type="ECO:0000259" key="9">
    <source>
        <dbReference type="Pfam" id="PF13515"/>
    </source>
</evidence>
<sequence>MSDYTESLQAEGASGVLSWVIPALKSRRTLKTWIRCCAALVATMILMVNRKTLGSLGQAGFFGAIVAVMLPPSLALSLFIFAAITLLLGMLVGWAWGAAAMASGLAARSQALLAQQQQHAQASLVQGVPPALQIQKFVFQGMFLDPRSTAVYGVFFFIGTFALGTLRAFIPKMALLSLFGSIVLDIMCSYGPLFPTAQYTLPKLFIIPTAYYVAIAITSLVLIFPESLNRIWLTTLLNDFLNPISKMLEIQSQALHSRPSNHESWTEMTNQAYNSRQALIAGTQGLLGQIGMTDLEFSIGRLGPGDLKRISTELKSLMSRAAGLHAFQIFVNNTNLMKQKEDENNERAHRYDILQRQIREREAKHGHNLDSLVPILGNSSADLRQACQDGIKCASDWFQDFNSGRWVGFFSKVDKSKNEARHANLVAQLESVKKALENFRQVERVKLIKPFERFFDPTTGERLRSVNVDESIETFAARSLFICFVFSFAVDAFAERLVKFLTILVELDGKRPKPRLWAPSGFGKLGRKIMSRHDIDKGAVPLAMGTSNDPTKFENNDESEESVDGEETGDELETMSPRRNPDALPPTTAFGRMFLKLGAFFRFFRSPEGIFGLRHAVVSVALWIPSVCASSAWFYYGNRGIWALIMAQTALAVYAGDQIAGFFVRLGGTIVGLLVGMAVWYIGSGMGNGNPYGIVIATVFFVSPFLLGRLAAPAQQMMFWTLAGVTIVFIVGYSWINTHLPVLVSSGVGVTLGWKRALLVVIGFTAAFIVMLFPRPTSSRTLVRETLAASTIELGHILAVEVEALLAEEARAKAGHHEKVVFVGEHSDEKASPKEKRVRKIAQKVLNVAERLQGLAPSLLTARFEPQFQGTWPHKKYEHLHNTQMKILSSLVLFGSAFSHLDTKWCSILVHRTPFLNPNLLSDIFSNISILGYALAGAHPVPTSLSKLRDRLVYHEQLTNRLNAHIAPQKHIVGSDSDSYNSDLEDFGGGKVDGSNIGFEDISLEILMDDQLPAHSTALVALSNIITLVDEMSVTVRDLCGETTFHGFDNLQRDFIGKEEKAIGRRYFQKM</sequence>
<dbReference type="EMBL" id="MU150239">
    <property type="protein sequence ID" value="KAF9466933.1"/>
    <property type="molecule type" value="Genomic_DNA"/>
</dbReference>
<gene>
    <name evidence="10" type="ORF">BDZ94DRAFT_1295406</name>
</gene>
<feature type="transmembrane region" description="Helical" evidence="6">
    <location>
        <begin position="61"/>
        <end position="94"/>
    </location>
</feature>
<feature type="domain" description="DUF2421" evidence="7">
    <location>
        <begin position="774"/>
        <end position="1043"/>
    </location>
</feature>
<evidence type="ECO:0000259" key="7">
    <source>
        <dbReference type="Pfam" id="PF10334"/>
    </source>
</evidence>
<feature type="transmembrane region" description="Helical" evidence="6">
    <location>
        <begin position="173"/>
        <end position="193"/>
    </location>
</feature>
<feature type="transmembrane region" description="Helical" evidence="6">
    <location>
        <begin position="756"/>
        <end position="774"/>
    </location>
</feature>
<accession>A0A9P5YDM1</accession>
<feature type="compositionally biased region" description="Acidic residues" evidence="5">
    <location>
        <begin position="556"/>
        <end position="573"/>
    </location>
</feature>
<feature type="transmembrane region" description="Helical" evidence="6">
    <location>
        <begin position="689"/>
        <end position="707"/>
    </location>
</feature>
<evidence type="ECO:0000256" key="1">
    <source>
        <dbReference type="ARBA" id="ARBA00004141"/>
    </source>
</evidence>
<evidence type="ECO:0000313" key="11">
    <source>
        <dbReference type="Proteomes" id="UP000807353"/>
    </source>
</evidence>
<comment type="subcellular location">
    <subcellularLocation>
        <location evidence="1">Membrane</location>
        <topology evidence="1">Multi-pass membrane protein</topology>
    </subcellularLocation>
</comment>
<dbReference type="PANTHER" id="PTHR37994">
    <property type="entry name" value="ARAE_2_N DOMAIN-CONTAINING PROTEIN-RELATED"/>
    <property type="match status" value="1"/>
</dbReference>
<feature type="domain" description="Putative ER transporter 6TM N-terminal" evidence="8">
    <location>
        <begin position="19"/>
        <end position="448"/>
    </location>
</feature>
<feature type="transmembrane region" description="Helical" evidence="6">
    <location>
        <begin position="611"/>
        <end position="634"/>
    </location>
</feature>
<dbReference type="AlphaFoldDB" id="A0A9P5YDM1"/>
<dbReference type="Pfam" id="PF10334">
    <property type="entry name" value="BRE4"/>
    <property type="match status" value="1"/>
</dbReference>
<evidence type="ECO:0000256" key="3">
    <source>
        <dbReference type="ARBA" id="ARBA00022989"/>
    </source>
</evidence>
<protein>
    <recommendedName>
        <fullName evidence="12">ER transporter 6TM N-terminal domain-containing protein</fullName>
    </recommendedName>
</protein>
<evidence type="ECO:0000256" key="4">
    <source>
        <dbReference type="ARBA" id="ARBA00023136"/>
    </source>
</evidence>
<dbReference type="InterPro" id="IPR049453">
    <property type="entry name" value="Memb_transporter_dom"/>
</dbReference>
<keyword evidence="2 6" id="KW-0812">Transmembrane</keyword>
<dbReference type="OrthoDB" id="2274698at2759"/>
<evidence type="ECO:0000256" key="6">
    <source>
        <dbReference type="SAM" id="Phobius"/>
    </source>
</evidence>
<name>A0A9P5YDM1_9AGAR</name>
<feature type="transmembrane region" description="Helical" evidence="6">
    <location>
        <begin position="205"/>
        <end position="224"/>
    </location>
</feature>
<reference evidence="10" key="1">
    <citation type="submission" date="2020-11" db="EMBL/GenBank/DDBJ databases">
        <authorList>
            <consortium name="DOE Joint Genome Institute"/>
            <person name="Ahrendt S."/>
            <person name="Riley R."/>
            <person name="Andreopoulos W."/>
            <person name="Labutti K."/>
            <person name="Pangilinan J."/>
            <person name="Ruiz-Duenas F.J."/>
            <person name="Barrasa J.M."/>
            <person name="Sanchez-Garcia M."/>
            <person name="Camarero S."/>
            <person name="Miyauchi S."/>
            <person name="Serrano A."/>
            <person name="Linde D."/>
            <person name="Babiker R."/>
            <person name="Drula E."/>
            <person name="Ayuso-Fernandez I."/>
            <person name="Pacheco R."/>
            <person name="Padilla G."/>
            <person name="Ferreira P."/>
            <person name="Barriuso J."/>
            <person name="Kellner H."/>
            <person name="Castanera R."/>
            <person name="Alfaro M."/>
            <person name="Ramirez L."/>
            <person name="Pisabarro A.G."/>
            <person name="Kuo A."/>
            <person name="Tritt A."/>
            <person name="Lipzen A."/>
            <person name="He G."/>
            <person name="Yan M."/>
            <person name="Ng V."/>
            <person name="Cullen D."/>
            <person name="Martin F."/>
            <person name="Rosso M.-N."/>
            <person name="Henrissat B."/>
            <person name="Hibbett D."/>
            <person name="Martinez A.T."/>
            <person name="Grigoriev I.V."/>
        </authorList>
    </citation>
    <scope>NUCLEOTIDE SEQUENCE</scope>
    <source>
        <strain evidence="10">CBS 247.69</strain>
    </source>
</reference>
<feature type="transmembrane region" description="Helical" evidence="6">
    <location>
        <begin position="719"/>
        <end position="736"/>
    </location>
</feature>
<organism evidence="10 11">
    <name type="scientific">Collybia nuda</name>
    <dbReference type="NCBI Taxonomy" id="64659"/>
    <lineage>
        <taxon>Eukaryota</taxon>
        <taxon>Fungi</taxon>
        <taxon>Dikarya</taxon>
        <taxon>Basidiomycota</taxon>
        <taxon>Agaricomycotina</taxon>
        <taxon>Agaricomycetes</taxon>
        <taxon>Agaricomycetidae</taxon>
        <taxon>Agaricales</taxon>
        <taxon>Tricholomatineae</taxon>
        <taxon>Clitocybaceae</taxon>
        <taxon>Collybia</taxon>
    </lineage>
</organism>
<feature type="domain" description="Integral membrane bound transporter" evidence="9">
    <location>
        <begin position="632"/>
        <end position="770"/>
    </location>
</feature>
<dbReference type="InterPro" id="IPR018823">
    <property type="entry name" value="ArAE_2_N"/>
</dbReference>
<dbReference type="Proteomes" id="UP000807353">
    <property type="component" value="Unassembled WGS sequence"/>
</dbReference>
<evidence type="ECO:0000259" key="8">
    <source>
        <dbReference type="Pfam" id="PF10337"/>
    </source>
</evidence>
<evidence type="ECO:0008006" key="12">
    <source>
        <dbReference type="Google" id="ProtNLM"/>
    </source>
</evidence>